<dbReference type="InterPro" id="IPR050870">
    <property type="entry name" value="FAST_kinase"/>
</dbReference>
<protein>
    <submittedName>
        <fullName evidence="1">Uncharacterized protein</fullName>
    </submittedName>
</protein>
<dbReference type="PANTHER" id="PTHR21228">
    <property type="entry name" value="FAST LEU-RICH DOMAIN-CONTAINING"/>
    <property type="match status" value="1"/>
</dbReference>
<evidence type="ECO:0000313" key="1">
    <source>
        <dbReference type="EMBL" id="KAK9866999.1"/>
    </source>
</evidence>
<reference evidence="1 2" key="1">
    <citation type="journal article" date="2024" name="Nat. Commun.">
        <title>Phylogenomics reveals the evolutionary origins of lichenization in chlorophyte algae.</title>
        <authorList>
            <person name="Puginier C."/>
            <person name="Libourel C."/>
            <person name="Otte J."/>
            <person name="Skaloud P."/>
            <person name="Haon M."/>
            <person name="Grisel S."/>
            <person name="Petersen M."/>
            <person name="Berrin J.G."/>
            <person name="Delaux P.M."/>
            <person name="Dal Grande F."/>
            <person name="Keller J."/>
        </authorList>
    </citation>
    <scope>NUCLEOTIDE SEQUENCE [LARGE SCALE GENOMIC DNA]</scope>
    <source>
        <strain evidence="1 2">SAG 2523</strain>
    </source>
</reference>
<dbReference type="AlphaFoldDB" id="A0AAW1TF61"/>
<dbReference type="PANTHER" id="PTHR21228:SF40">
    <property type="entry name" value="LD45607P"/>
    <property type="match status" value="1"/>
</dbReference>
<keyword evidence="2" id="KW-1185">Reference proteome</keyword>
<accession>A0AAW1TF61</accession>
<dbReference type="GO" id="GO:0005759">
    <property type="term" value="C:mitochondrial matrix"/>
    <property type="evidence" value="ECO:0007669"/>
    <property type="project" value="TreeGrafter"/>
</dbReference>
<dbReference type="GO" id="GO:0044528">
    <property type="term" value="P:regulation of mitochondrial mRNA stability"/>
    <property type="evidence" value="ECO:0007669"/>
    <property type="project" value="TreeGrafter"/>
</dbReference>
<dbReference type="GO" id="GO:0035770">
    <property type="term" value="C:ribonucleoprotein granule"/>
    <property type="evidence" value="ECO:0007669"/>
    <property type="project" value="TreeGrafter"/>
</dbReference>
<dbReference type="GO" id="GO:0000963">
    <property type="term" value="P:mitochondrial RNA processing"/>
    <property type="evidence" value="ECO:0007669"/>
    <property type="project" value="TreeGrafter"/>
</dbReference>
<proteinExistence type="predicted"/>
<dbReference type="GO" id="GO:0003723">
    <property type="term" value="F:RNA binding"/>
    <property type="evidence" value="ECO:0007669"/>
    <property type="project" value="TreeGrafter"/>
</dbReference>
<gene>
    <name evidence="1" type="ORF">WJX84_003333</name>
</gene>
<comment type="caution">
    <text evidence="1">The sequence shown here is derived from an EMBL/GenBank/DDBJ whole genome shotgun (WGS) entry which is preliminary data.</text>
</comment>
<name>A0AAW1TF61_9CHLO</name>
<dbReference type="EMBL" id="JALJOV010000118">
    <property type="protein sequence ID" value="KAK9866999.1"/>
    <property type="molecule type" value="Genomic_DNA"/>
</dbReference>
<dbReference type="GO" id="GO:0009507">
    <property type="term" value="C:chloroplast"/>
    <property type="evidence" value="ECO:0007669"/>
    <property type="project" value="GOC"/>
</dbReference>
<sequence>MEMRSRQQHLNTSQSFDRGRTLIKVHSPSNHGPCLAATTATFVFTGPLYRRIPLPANGLLQVVMIGVGRPTSLRPYAVFPHRGIKLFVSVAGRALPDKDKFGRDRRFSEKPIWRHKKISIAITHCRTPEEVLDIVDKSLGKFDHICLSGAMHKLATTKHLSHHISDLLLDAAFANLQAKIYRTAAKLPARDLSTIIWAFATLESVPEDGLFQKLAECLQEKAEEASAQNIAMSVWGFGRLAEHGATLRQEGGTLQVLAMAAKGSIDTFAPKGLSMMVVGCAKLAWHDQALLNAIATAAIESQNALGPQTLANIAWACRELRYYNAPLMDAIAQRACDVFQELTGQELAMIMMALASQDHTISPAVLNLIQHVADHLQEADLNTQALTSVLWAMAIMQVCTPQMWMIFLARLEQLGPEMIVQKDWAQFYQAYLLAKVDLPSLDLHQDHSARAQYLQQEIAAARARRAQQ</sequence>
<dbReference type="GO" id="GO:1901259">
    <property type="term" value="P:chloroplast rRNA processing"/>
    <property type="evidence" value="ECO:0007669"/>
    <property type="project" value="TreeGrafter"/>
</dbReference>
<organism evidence="1 2">
    <name type="scientific">Apatococcus fuscideae</name>
    <dbReference type="NCBI Taxonomy" id="2026836"/>
    <lineage>
        <taxon>Eukaryota</taxon>
        <taxon>Viridiplantae</taxon>
        <taxon>Chlorophyta</taxon>
        <taxon>core chlorophytes</taxon>
        <taxon>Trebouxiophyceae</taxon>
        <taxon>Chlorellales</taxon>
        <taxon>Chlorellaceae</taxon>
        <taxon>Apatococcus</taxon>
    </lineage>
</organism>
<evidence type="ECO:0000313" key="2">
    <source>
        <dbReference type="Proteomes" id="UP001485043"/>
    </source>
</evidence>
<dbReference type="Proteomes" id="UP001485043">
    <property type="component" value="Unassembled WGS sequence"/>
</dbReference>